<feature type="compositionally biased region" description="Low complexity" evidence="1">
    <location>
        <begin position="63"/>
        <end position="78"/>
    </location>
</feature>
<reference evidence="2 3" key="1">
    <citation type="submission" date="2017-05" db="EMBL/GenBank/DDBJ databases">
        <title>The Genome Sequence of Tsuchiyaea wingfieldii DSM 27421.</title>
        <authorList>
            <person name="Cuomo C."/>
            <person name="Passer A."/>
            <person name="Billmyre B."/>
            <person name="Heitman J."/>
        </authorList>
    </citation>
    <scope>NUCLEOTIDE SEQUENCE [LARGE SCALE GENOMIC DNA]</scope>
    <source>
        <strain evidence="2 3">DSM 27421</strain>
    </source>
</reference>
<dbReference type="PANTHER" id="PTHR12774">
    <property type="entry name" value="PEROXISOMAL BIOGENESIS FACTOR 19"/>
    <property type="match status" value="1"/>
</dbReference>
<evidence type="ECO:0000256" key="1">
    <source>
        <dbReference type="SAM" id="MobiDB-lite"/>
    </source>
</evidence>
<dbReference type="InterPro" id="IPR038322">
    <property type="entry name" value="Pex19_C_sf"/>
</dbReference>
<sequence>MSSSGDAHKQAYRSMPDGSDDDDFDDLDGKCISAGPPVKTDSPADVLQSFNKPSSSQSAHRGPSAISSTSPKPTSASPGGIAPETDAEFEASLEEGMESLLRQLAGDHPPGLMPDRPQPSSSLASQGRTPDSVPMSKEAEEDAWQKAVDMLLSGEGLAALGLDDKNEPSVEGSTGAAPEPPADGPRDQTADYDDTLRAIHEKLKNAGQKDDTQAGDSEGMEALLKALGGDPDLLKEFGGEGGEGDGQLEGMLEGMMAQLMTREVLEEPMSELASKYPAYLASPPANTSPSDLARYKNQFSLVTRVVETFNKPGFSDEKDGKEVARLVSNIQDLGGPPKEVMGELPEGFDLGALGDEEGCSIM</sequence>
<dbReference type="PANTHER" id="PTHR12774:SF2">
    <property type="entry name" value="PEROXISOMAL BIOGENESIS FACTOR 19"/>
    <property type="match status" value="1"/>
</dbReference>
<dbReference type="Proteomes" id="UP000322245">
    <property type="component" value="Unassembled WGS sequence"/>
</dbReference>
<dbReference type="EMBL" id="NIDF01000004">
    <property type="protein sequence ID" value="TYJ58488.1"/>
    <property type="molecule type" value="Genomic_DNA"/>
</dbReference>
<gene>
    <name evidence="2" type="ORF">B9479_000695</name>
</gene>
<feature type="compositionally biased region" description="Polar residues" evidence="1">
    <location>
        <begin position="48"/>
        <end position="59"/>
    </location>
</feature>
<comment type="caution">
    <text evidence="2">The sequence shown here is derived from an EMBL/GenBank/DDBJ whole genome shotgun (WGS) entry which is preliminary data.</text>
</comment>
<accession>A0A5D3B651</accession>
<keyword evidence="3" id="KW-1185">Reference proteome</keyword>
<dbReference type="GO" id="GO:0045046">
    <property type="term" value="P:protein import into peroxisome membrane"/>
    <property type="evidence" value="ECO:0007669"/>
    <property type="project" value="TreeGrafter"/>
</dbReference>
<evidence type="ECO:0000313" key="3">
    <source>
        <dbReference type="Proteomes" id="UP000322245"/>
    </source>
</evidence>
<dbReference type="Gene3D" id="1.20.120.900">
    <property type="entry name" value="Pex19, mPTS binding domain"/>
    <property type="match status" value="1"/>
</dbReference>
<organism evidence="2 3">
    <name type="scientific">Cryptococcus floricola</name>
    <dbReference type="NCBI Taxonomy" id="2591691"/>
    <lineage>
        <taxon>Eukaryota</taxon>
        <taxon>Fungi</taxon>
        <taxon>Dikarya</taxon>
        <taxon>Basidiomycota</taxon>
        <taxon>Agaricomycotina</taxon>
        <taxon>Tremellomycetes</taxon>
        <taxon>Tremellales</taxon>
        <taxon>Cryptococcaceae</taxon>
        <taxon>Cryptococcus</taxon>
    </lineage>
</organism>
<feature type="compositionally biased region" description="Acidic residues" evidence="1">
    <location>
        <begin position="85"/>
        <end position="97"/>
    </location>
</feature>
<protein>
    <recommendedName>
        <fullName evidence="4">Peroxin-19</fullName>
    </recommendedName>
</protein>
<dbReference type="GO" id="GO:0033328">
    <property type="term" value="F:peroxisome membrane targeting sequence binding"/>
    <property type="evidence" value="ECO:0007669"/>
    <property type="project" value="TreeGrafter"/>
</dbReference>
<dbReference type="AlphaFoldDB" id="A0A5D3B651"/>
<evidence type="ECO:0008006" key="4">
    <source>
        <dbReference type="Google" id="ProtNLM"/>
    </source>
</evidence>
<name>A0A5D3B651_9TREE</name>
<feature type="compositionally biased region" description="Polar residues" evidence="1">
    <location>
        <begin position="118"/>
        <end position="129"/>
    </location>
</feature>
<feature type="region of interest" description="Disordered" evidence="1">
    <location>
        <begin position="1"/>
        <end position="216"/>
    </location>
</feature>
<proteinExistence type="predicted"/>
<dbReference type="Pfam" id="PF04614">
    <property type="entry name" value="Pex19"/>
    <property type="match status" value="1"/>
</dbReference>
<evidence type="ECO:0000313" key="2">
    <source>
        <dbReference type="EMBL" id="TYJ58488.1"/>
    </source>
</evidence>
<dbReference type="GO" id="GO:0005778">
    <property type="term" value="C:peroxisomal membrane"/>
    <property type="evidence" value="ECO:0007669"/>
    <property type="project" value="TreeGrafter"/>
</dbReference>
<feature type="compositionally biased region" description="Low complexity" evidence="1">
    <location>
        <begin position="151"/>
        <end position="161"/>
    </location>
</feature>
<dbReference type="InterPro" id="IPR006708">
    <property type="entry name" value="Pex19"/>
</dbReference>
<feature type="compositionally biased region" description="Basic and acidic residues" evidence="1">
    <location>
        <begin position="184"/>
        <end position="212"/>
    </location>
</feature>